<dbReference type="Pfam" id="PF05876">
    <property type="entry name" value="GpA_ATPase"/>
    <property type="match status" value="1"/>
</dbReference>
<reference evidence="3 4" key="1">
    <citation type="submission" date="2019-03" db="EMBL/GenBank/DDBJ databases">
        <authorList>
            <person name="Kim M.K.M."/>
        </authorList>
    </citation>
    <scope>NUCLEOTIDE SEQUENCE [LARGE SCALE GENOMIC DNA]</scope>
    <source>
        <strain evidence="3 4">18JY21-1</strain>
    </source>
</reference>
<gene>
    <name evidence="3" type="ORF">E0485_21745</name>
</gene>
<evidence type="ECO:0000313" key="4">
    <source>
        <dbReference type="Proteomes" id="UP000295418"/>
    </source>
</evidence>
<evidence type="ECO:0000259" key="2">
    <source>
        <dbReference type="Pfam" id="PF20454"/>
    </source>
</evidence>
<evidence type="ECO:0000313" key="3">
    <source>
        <dbReference type="EMBL" id="TCZ73045.1"/>
    </source>
</evidence>
<dbReference type="OrthoDB" id="5181253at2"/>
<dbReference type="PANTHER" id="PTHR34413:SF2">
    <property type="entry name" value="PROPHAGE TAIL FIBER ASSEMBLY PROTEIN HOMOLOG TFAE-RELATED"/>
    <property type="match status" value="1"/>
</dbReference>
<feature type="domain" description="Phage terminase large subunit GpA ATPase" evidence="1">
    <location>
        <begin position="42"/>
        <end position="288"/>
    </location>
</feature>
<dbReference type="GO" id="GO:0016887">
    <property type="term" value="F:ATP hydrolysis activity"/>
    <property type="evidence" value="ECO:0007669"/>
    <property type="project" value="InterPro"/>
</dbReference>
<evidence type="ECO:0000259" key="1">
    <source>
        <dbReference type="Pfam" id="PF05876"/>
    </source>
</evidence>
<dbReference type="InterPro" id="IPR046454">
    <property type="entry name" value="GpA_endonuclease"/>
</dbReference>
<dbReference type="InterPro" id="IPR051220">
    <property type="entry name" value="TFA_Chaperone"/>
</dbReference>
<dbReference type="EMBL" id="SKFG01000035">
    <property type="protein sequence ID" value="TCZ73045.1"/>
    <property type="molecule type" value="Genomic_DNA"/>
</dbReference>
<sequence>MRKAETKTIDLFRRIAKMLAPPPDLKVSEWADQNRRLSSEASAEPGQWRTDRAPYQRDIMDAVNDDECETVVVMSSAQVGKTEIILNTIGYYVHQDPAPVMLVQPTLDLAQAFSKDRLAPMLRDSPVLKSKIKETKSRDSGNTLLHKTFPGGHITMAGANSPASLASRPIRIVLLDEVDRYPVSAGTEGDPVSLVTKRSTTFFNRKRIMVSTPTIKGVSRIEEAFENSSMEHWNLPCPSCGELQRLKWAQIDFDYDKETKTCKRVEHACHACGSLHSEQEWKSGIGEWVAEKDNRKVRGFHLNEMASPWKRWEEIVEDHQEAVRGGPEKLKVWTNTSLGETWEEQGDQLEEDDLINRGEIYNGTDVPDGVLILTAAVDVQDDRFEVEVLGWGIGKESWGIQYQVLYGDLKQPQVWNDLDSFLSRIWTNKDGKRFGIACTCMDSGGHFTTDVYRFCAAREARKIYAIKGQGADPGQYVPFLNGHSRTPREKAVLFRLGVDEGKANVVSRLRITEVGPGYCHFPTDRGYNEQYFQGLTAEKLVTRFRMGVRYQVWVKVRQRNEPLDLRVYNTAALEIINPDFEKLSTNSRDVTRQQPRRRVISNGI</sequence>
<organism evidence="3 4">
    <name type="scientific">Paenibacillus albiflavus</name>
    <dbReference type="NCBI Taxonomy" id="2545760"/>
    <lineage>
        <taxon>Bacteria</taxon>
        <taxon>Bacillati</taxon>
        <taxon>Bacillota</taxon>
        <taxon>Bacilli</taxon>
        <taxon>Bacillales</taxon>
        <taxon>Paenibacillaceae</taxon>
        <taxon>Paenibacillus</taxon>
    </lineage>
</organism>
<accession>A0A4R4E5V9</accession>
<feature type="domain" description="Terminase large subunit GpA endonuclease" evidence="2">
    <location>
        <begin position="298"/>
        <end position="579"/>
    </location>
</feature>
<dbReference type="Proteomes" id="UP000295418">
    <property type="component" value="Unassembled WGS sequence"/>
</dbReference>
<keyword evidence="4" id="KW-1185">Reference proteome</keyword>
<comment type="caution">
    <text evidence="3">The sequence shown here is derived from an EMBL/GenBank/DDBJ whole genome shotgun (WGS) entry which is preliminary data.</text>
</comment>
<dbReference type="GO" id="GO:0004519">
    <property type="term" value="F:endonuclease activity"/>
    <property type="evidence" value="ECO:0007669"/>
    <property type="project" value="InterPro"/>
</dbReference>
<dbReference type="RefSeq" id="WP_132420171.1">
    <property type="nucleotide sequence ID" value="NZ_SKFG01000035.1"/>
</dbReference>
<dbReference type="HAMAP" id="MF_04144">
    <property type="entry name" value="TERL_LAMBDA"/>
    <property type="match status" value="1"/>
</dbReference>
<protein>
    <submittedName>
        <fullName evidence="3">Phage terminase large subunit family protein</fullName>
    </submittedName>
</protein>
<dbReference type="InterPro" id="IPR027417">
    <property type="entry name" value="P-loop_NTPase"/>
</dbReference>
<dbReference type="Pfam" id="PF20454">
    <property type="entry name" value="GpA_nuclease"/>
    <property type="match status" value="1"/>
</dbReference>
<name>A0A4R4E5V9_9BACL</name>
<dbReference type="AlphaFoldDB" id="A0A4R4E5V9"/>
<dbReference type="PANTHER" id="PTHR34413">
    <property type="entry name" value="PROPHAGE TAIL FIBER ASSEMBLY PROTEIN HOMOLOG TFAE-RELATED-RELATED"/>
    <property type="match status" value="1"/>
</dbReference>
<dbReference type="GO" id="GO:0005524">
    <property type="term" value="F:ATP binding"/>
    <property type="evidence" value="ECO:0007669"/>
    <property type="project" value="InterPro"/>
</dbReference>
<dbReference type="InterPro" id="IPR008866">
    <property type="entry name" value="Phage_lambda_GpA-like"/>
</dbReference>
<dbReference type="InterPro" id="IPR046453">
    <property type="entry name" value="GpA_ATPase"/>
</dbReference>
<dbReference type="Gene3D" id="3.40.50.300">
    <property type="entry name" value="P-loop containing nucleotide triphosphate hydrolases"/>
    <property type="match status" value="1"/>
</dbReference>
<proteinExistence type="inferred from homology"/>